<gene>
    <name evidence="9" type="primary">feuC</name>
    <name evidence="9" type="ORF">DSM106044_04115</name>
</gene>
<feature type="transmembrane region" description="Helical" evidence="8">
    <location>
        <begin position="89"/>
        <end position="107"/>
    </location>
</feature>
<feature type="transmembrane region" description="Helical" evidence="8">
    <location>
        <begin position="113"/>
        <end position="141"/>
    </location>
</feature>
<keyword evidence="7 8" id="KW-0472">Membrane</keyword>
<evidence type="ECO:0000256" key="6">
    <source>
        <dbReference type="ARBA" id="ARBA00022989"/>
    </source>
</evidence>
<keyword evidence="4" id="KW-1003">Cell membrane</keyword>
<evidence type="ECO:0000256" key="4">
    <source>
        <dbReference type="ARBA" id="ARBA00022475"/>
    </source>
</evidence>
<accession>A0A4U8Q2J7</accession>
<evidence type="ECO:0000313" key="9">
    <source>
        <dbReference type="EMBL" id="TLC98971.1"/>
    </source>
</evidence>
<dbReference type="FunFam" id="1.10.3470.10:FF:000001">
    <property type="entry name" value="Vitamin B12 ABC transporter permease BtuC"/>
    <property type="match status" value="1"/>
</dbReference>
<keyword evidence="10" id="KW-1185">Reference proteome</keyword>
<keyword evidence="5 8" id="KW-0812">Transmembrane</keyword>
<dbReference type="GO" id="GO:0033214">
    <property type="term" value="P:siderophore-iron import into cell"/>
    <property type="evidence" value="ECO:0007669"/>
    <property type="project" value="TreeGrafter"/>
</dbReference>
<keyword evidence="3" id="KW-0813">Transport</keyword>
<evidence type="ECO:0000256" key="7">
    <source>
        <dbReference type="ARBA" id="ARBA00023136"/>
    </source>
</evidence>
<evidence type="ECO:0000256" key="2">
    <source>
        <dbReference type="ARBA" id="ARBA00007935"/>
    </source>
</evidence>
<evidence type="ECO:0000313" key="10">
    <source>
        <dbReference type="Proteomes" id="UP000306509"/>
    </source>
</evidence>
<organism evidence="9 10">
    <name type="scientific">Robinsoniella peoriensis</name>
    <dbReference type="NCBI Taxonomy" id="180332"/>
    <lineage>
        <taxon>Bacteria</taxon>
        <taxon>Bacillati</taxon>
        <taxon>Bacillota</taxon>
        <taxon>Clostridia</taxon>
        <taxon>Lachnospirales</taxon>
        <taxon>Lachnospiraceae</taxon>
        <taxon>Robinsoniella</taxon>
    </lineage>
</organism>
<dbReference type="SUPFAM" id="SSF81345">
    <property type="entry name" value="ABC transporter involved in vitamin B12 uptake, BtuC"/>
    <property type="match status" value="1"/>
</dbReference>
<dbReference type="Proteomes" id="UP000306509">
    <property type="component" value="Unassembled WGS sequence"/>
</dbReference>
<dbReference type="InterPro" id="IPR037294">
    <property type="entry name" value="ABC_BtuC-like"/>
</dbReference>
<evidence type="ECO:0000256" key="1">
    <source>
        <dbReference type="ARBA" id="ARBA00004651"/>
    </source>
</evidence>
<reference evidence="9 10" key="1">
    <citation type="journal article" date="2019" name="Anaerobe">
        <title>Detection of Robinsoniella peoriensis in multiple bone samples of a trauma patient.</title>
        <authorList>
            <person name="Schrottner P."/>
            <person name="Hartwich K."/>
            <person name="Bunk B."/>
            <person name="Schober I."/>
            <person name="Helbig S."/>
            <person name="Rudolph W.W."/>
            <person name="Gunzer F."/>
        </authorList>
    </citation>
    <scope>NUCLEOTIDE SEQUENCE [LARGE SCALE GENOMIC DNA]</scope>
    <source>
        <strain evidence="9 10">DSM 106044</strain>
    </source>
</reference>
<dbReference type="InterPro" id="IPR000522">
    <property type="entry name" value="ABC_transptr_permease_BtuC"/>
</dbReference>
<dbReference type="PANTHER" id="PTHR30472:SF64">
    <property type="entry name" value="IRON(3+)-HYDROXAMATE IMPORT SYSTEM PERMEASE PROTEIN FHUG"/>
    <property type="match status" value="1"/>
</dbReference>
<keyword evidence="6 8" id="KW-1133">Transmembrane helix</keyword>
<comment type="caution">
    <text evidence="9">The sequence shown here is derived from an EMBL/GenBank/DDBJ whole genome shotgun (WGS) entry which is preliminary data.</text>
</comment>
<dbReference type="GO" id="GO:0005886">
    <property type="term" value="C:plasma membrane"/>
    <property type="evidence" value="ECO:0007669"/>
    <property type="project" value="UniProtKB-SubCell"/>
</dbReference>
<feature type="transmembrane region" description="Helical" evidence="8">
    <location>
        <begin position="193"/>
        <end position="215"/>
    </location>
</feature>
<comment type="similarity">
    <text evidence="2">Belongs to the binding-protein-dependent transport system permease family. FecCD subfamily.</text>
</comment>
<evidence type="ECO:0000256" key="5">
    <source>
        <dbReference type="ARBA" id="ARBA00022692"/>
    </source>
</evidence>
<dbReference type="RefSeq" id="WP_047833941.1">
    <property type="nucleotide sequence ID" value="NZ_CABMJZ010000091.1"/>
</dbReference>
<dbReference type="Pfam" id="PF01032">
    <property type="entry name" value="FecCD"/>
    <property type="match status" value="1"/>
</dbReference>
<feature type="transmembrane region" description="Helical" evidence="8">
    <location>
        <begin position="285"/>
        <end position="303"/>
    </location>
</feature>
<sequence length="334" mass="35738">MKRRFHIVLFVTAIFLLAAMLISLIWGTYSISVKDVFNTLFGQGSKLQNTTIFQLRLPRIFIALFVGIALSTAGCVLQSVTRNPLAEPGMIGINAGAALAVVLFISIKSTAYYSALSAATVFMIPVFALAGSLLSSLLIYSLAYKKGISPNRLILTGIGVNAGINAFITLYQLNMSKGDYNQALTWISGSLWGSSWIYFIFLAPAVLLLTIIVLYKSRTLDVYALGDETASGLGVSVQRESRILLLLAVALSALATSVAGNIAFLGLLGPHIAKKLVGAAHKRQIITGAMISAALIIAADSISRNLFSPLEVPVGITLSIVGVPYFIYLMLKEK</sequence>
<protein>
    <submittedName>
        <fullName evidence="9">Iron-uptake system permease protein FeuC</fullName>
    </submittedName>
</protein>
<feature type="transmembrane region" description="Helical" evidence="8">
    <location>
        <begin position="60"/>
        <end position="77"/>
    </location>
</feature>
<feature type="transmembrane region" description="Helical" evidence="8">
    <location>
        <begin position="243"/>
        <end position="265"/>
    </location>
</feature>
<evidence type="ECO:0000256" key="3">
    <source>
        <dbReference type="ARBA" id="ARBA00022448"/>
    </source>
</evidence>
<feature type="transmembrane region" description="Helical" evidence="8">
    <location>
        <begin position="7"/>
        <end position="29"/>
    </location>
</feature>
<dbReference type="STRING" id="180332.GCA_000797495_05796"/>
<feature type="transmembrane region" description="Helical" evidence="8">
    <location>
        <begin position="310"/>
        <end position="331"/>
    </location>
</feature>
<name>A0A4U8Q2J7_9FIRM</name>
<evidence type="ECO:0000256" key="8">
    <source>
        <dbReference type="SAM" id="Phobius"/>
    </source>
</evidence>
<dbReference type="PANTHER" id="PTHR30472">
    <property type="entry name" value="FERRIC ENTEROBACTIN TRANSPORT SYSTEM PERMEASE PROTEIN"/>
    <property type="match status" value="1"/>
</dbReference>
<dbReference type="GO" id="GO:0022857">
    <property type="term" value="F:transmembrane transporter activity"/>
    <property type="evidence" value="ECO:0007669"/>
    <property type="project" value="InterPro"/>
</dbReference>
<feature type="transmembrane region" description="Helical" evidence="8">
    <location>
        <begin position="153"/>
        <end position="173"/>
    </location>
</feature>
<dbReference type="Gene3D" id="1.10.3470.10">
    <property type="entry name" value="ABC transporter involved in vitamin B12 uptake, BtuC"/>
    <property type="match status" value="1"/>
</dbReference>
<proteinExistence type="inferred from homology"/>
<dbReference type="CDD" id="cd06550">
    <property type="entry name" value="TM_ABC_iron-siderophores_like"/>
    <property type="match status" value="1"/>
</dbReference>
<comment type="subcellular location">
    <subcellularLocation>
        <location evidence="1">Cell membrane</location>
        <topology evidence="1">Multi-pass membrane protein</topology>
    </subcellularLocation>
</comment>
<dbReference type="AlphaFoldDB" id="A0A4U8Q2J7"/>
<dbReference type="EMBL" id="QGQD01000078">
    <property type="protein sequence ID" value="TLC98971.1"/>
    <property type="molecule type" value="Genomic_DNA"/>
</dbReference>
<dbReference type="OrthoDB" id="9792889at2"/>